<dbReference type="Proteomes" id="UP000032221">
    <property type="component" value="Unassembled WGS sequence"/>
</dbReference>
<keyword evidence="2" id="KW-1185">Reference proteome</keyword>
<accession>A0A0D1LA32</accession>
<reference evidence="1 2" key="1">
    <citation type="submission" date="2015-01" db="EMBL/GenBank/DDBJ databases">
        <title>Genome sequence of Mycobacterium llatzerense and Mycobacterium immunogenum recovered from brain abscess.</title>
        <authorList>
            <person name="Greninger A.L."/>
            <person name="Langelier C."/>
            <person name="Cunningham G."/>
            <person name="Chiu C.Y."/>
            <person name="Miller S."/>
        </authorList>
    </citation>
    <scope>NUCLEOTIDE SEQUENCE [LARGE SCALE GENOMIC DNA]</scope>
    <source>
        <strain evidence="1 2">CLUC14</strain>
    </source>
</reference>
<organism evidence="1 2">
    <name type="scientific">Mycolicibacterium llatzerense</name>
    <dbReference type="NCBI Taxonomy" id="280871"/>
    <lineage>
        <taxon>Bacteria</taxon>
        <taxon>Bacillati</taxon>
        <taxon>Actinomycetota</taxon>
        <taxon>Actinomycetes</taxon>
        <taxon>Mycobacteriales</taxon>
        <taxon>Mycobacteriaceae</taxon>
        <taxon>Mycolicibacterium</taxon>
    </lineage>
</organism>
<proteinExistence type="predicted"/>
<comment type="caution">
    <text evidence="1">The sequence shown here is derived from an EMBL/GenBank/DDBJ whole genome shotgun (WGS) entry which is preliminary data.</text>
</comment>
<gene>
    <name evidence="1" type="ORF">TL10_07165</name>
</gene>
<name>A0A0D1LA32_9MYCO</name>
<dbReference type="EMBL" id="JXST01000007">
    <property type="protein sequence ID" value="KIU17685.1"/>
    <property type="molecule type" value="Genomic_DNA"/>
</dbReference>
<evidence type="ECO:0000313" key="1">
    <source>
        <dbReference type="EMBL" id="KIU17685.1"/>
    </source>
</evidence>
<dbReference type="STRING" id="280871.TL10_07165"/>
<protein>
    <submittedName>
        <fullName evidence="1">Uncharacterized protein</fullName>
    </submittedName>
</protein>
<evidence type="ECO:0000313" key="2">
    <source>
        <dbReference type="Proteomes" id="UP000032221"/>
    </source>
</evidence>
<dbReference type="PATRIC" id="fig|280871.6.peg.1485"/>
<dbReference type="AlphaFoldDB" id="A0A0D1LA32"/>
<sequence>MGGEFVTVQMTTCAGLWRRTLLIGADGTRDDEPGVLWLQGLTAYVDSRGFAGTLTQHGDVFEWHRAVDVEPPGPFPDAGVMTWDGEVLIEAGVHENYIEHWVRDPGGDGADGDGRVGALFLSGADGARALLVRAGGLFGWADRGQVLIGTVGDAAYQQLGIVMCGDEIQANGVRWTVDESEGDVNS</sequence>